<feature type="compositionally biased region" description="Basic residues" evidence="1">
    <location>
        <begin position="15"/>
        <end position="27"/>
    </location>
</feature>
<dbReference type="Gene3D" id="3.40.710.10">
    <property type="entry name" value="DD-peptidase/beta-lactamase superfamily"/>
    <property type="match status" value="1"/>
</dbReference>
<feature type="compositionally biased region" description="Basic and acidic residues" evidence="1">
    <location>
        <begin position="1"/>
        <end position="10"/>
    </location>
</feature>
<comment type="caution">
    <text evidence="4">The sequence shown here is derived from an EMBL/GenBank/DDBJ whole genome shotgun (WGS) entry which is preliminary data.</text>
</comment>
<dbReference type="OrthoDB" id="3524371at2"/>
<organism evidence="4 5">
    <name type="scientific">Actinacidiphila oryziradicis</name>
    <dbReference type="NCBI Taxonomy" id="2571141"/>
    <lineage>
        <taxon>Bacteria</taxon>
        <taxon>Bacillati</taxon>
        <taxon>Actinomycetota</taxon>
        <taxon>Actinomycetes</taxon>
        <taxon>Kitasatosporales</taxon>
        <taxon>Streptomycetaceae</taxon>
        <taxon>Actinacidiphila</taxon>
    </lineage>
</organism>
<dbReference type="GO" id="GO:0008800">
    <property type="term" value="F:beta-lactamase activity"/>
    <property type="evidence" value="ECO:0007669"/>
    <property type="project" value="InterPro"/>
</dbReference>
<dbReference type="GO" id="GO:0046677">
    <property type="term" value="P:response to antibiotic"/>
    <property type="evidence" value="ECO:0007669"/>
    <property type="project" value="InterPro"/>
</dbReference>
<accession>A0A4U0SQT6</accession>
<dbReference type="InterPro" id="IPR000871">
    <property type="entry name" value="Beta-lactam_class-A"/>
</dbReference>
<feature type="region of interest" description="Disordered" evidence="1">
    <location>
        <begin position="54"/>
        <end position="87"/>
    </location>
</feature>
<reference evidence="4 5" key="1">
    <citation type="submission" date="2019-04" db="EMBL/GenBank/DDBJ databases">
        <title>Streptomyces oryziradicis sp. nov., a novel actinomycete isolated from rhizosphere soil of rice (Oryza sativa L.).</title>
        <authorList>
            <person name="Li C."/>
        </authorList>
    </citation>
    <scope>NUCLEOTIDE SEQUENCE [LARGE SCALE GENOMIC DNA]</scope>
    <source>
        <strain evidence="4 5">NEAU-C40</strain>
    </source>
</reference>
<dbReference type="GO" id="GO:0030655">
    <property type="term" value="P:beta-lactam antibiotic catabolic process"/>
    <property type="evidence" value="ECO:0007669"/>
    <property type="project" value="InterPro"/>
</dbReference>
<gene>
    <name evidence="4" type="ORF">FCI23_06125</name>
</gene>
<dbReference type="EMBL" id="SUMC01000004">
    <property type="protein sequence ID" value="TKA12382.1"/>
    <property type="molecule type" value="Genomic_DNA"/>
</dbReference>
<proteinExistence type="predicted"/>
<evidence type="ECO:0000256" key="1">
    <source>
        <dbReference type="SAM" id="MobiDB-lite"/>
    </source>
</evidence>
<evidence type="ECO:0000313" key="5">
    <source>
        <dbReference type="Proteomes" id="UP000305778"/>
    </source>
</evidence>
<feature type="region of interest" description="Disordered" evidence="1">
    <location>
        <begin position="1"/>
        <end position="27"/>
    </location>
</feature>
<feature type="transmembrane region" description="Helical" evidence="2">
    <location>
        <begin position="32"/>
        <end position="52"/>
    </location>
</feature>
<dbReference type="PANTHER" id="PTHR35333">
    <property type="entry name" value="BETA-LACTAMASE"/>
    <property type="match status" value="1"/>
</dbReference>
<keyword evidence="5" id="KW-1185">Reference proteome</keyword>
<keyword evidence="4" id="KW-0378">Hydrolase</keyword>
<evidence type="ECO:0000313" key="4">
    <source>
        <dbReference type="EMBL" id="TKA12382.1"/>
    </source>
</evidence>
<dbReference type="SUPFAM" id="SSF56601">
    <property type="entry name" value="beta-lactamase/transpeptidase-like"/>
    <property type="match status" value="1"/>
</dbReference>
<feature type="compositionally biased region" description="Low complexity" evidence="1">
    <location>
        <begin position="67"/>
        <end position="87"/>
    </location>
</feature>
<dbReference type="PANTHER" id="PTHR35333:SF3">
    <property type="entry name" value="BETA-LACTAMASE-TYPE TRANSPEPTIDASE FOLD CONTAINING PROTEIN"/>
    <property type="match status" value="1"/>
</dbReference>
<name>A0A4U0SQT6_9ACTN</name>
<keyword evidence="2" id="KW-0472">Membrane</keyword>
<dbReference type="AlphaFoldDB" id="A0A4U0SQT6"/>
<keyword evidence="2" id="KW-1133">Transmembrane helix</keyword>
<dbReference type="Pfam" id="PF13354">
    <property type="entry name" value="Beta-lactamase2"/>
    <property type="match status" value="1"/>
</dbReference>
<feature type="domain" description="Beta-lactamase class A catalytic" evidence="3">
    <location>
        <begin position="176"/>
        <end position="311"/>
    </location>
</feature>
<sequence>MESETPERPSSRPRQAARPRSRARARRKRRTVIYVALATTVLVGGGVGTAAYTKTRSHGSNESQSVADTTTAGPSASSTTSAASSSGVSHAVAAKVSTEPAVDWDKALSDALDNVTGGADARYSVAILDTKSGKSAVHGDGSYDTASIVKVDILASLLLQAQDDNRHLTTQENAYAKVMIQNSDNTAATALWKSIGYADGLEAANKRLGLTETAGGSGVLWGLTQTTAADQLKLLKAVFGDSSVLSNASQAYIQTLMGQVETDQDWGVPSAATGDYAVKNGWLQRTTTLLWDINSIGRVTADGHTYLVAVVSKGSTTQAKGIALVEEAAQAAVKGFTKAAEEATS</sequence>
<dbReference type="InterPro" id="IPR012338">
    <property type="entry name" value="Beta-lactam/transpept-like"/>
</dbReference>
<dbReference type="InterPro" id="IPR045155">
    <property type="entry name" value="Beta-lactam_cat"/>
</dbReference>
<evidence type="ECO:0000259" key="3">
    <source>
        <dbReference type="Pfam" id="PF13354"/>
    </source>
</evidence>
<evidence type="ECO:0000256" key="2">
    <source>
        <dbReference type="SAM" id="Phobius"/>
    </source>
</evidence>
<keyword evidence="2" id="KW-0812">Transmembrane</keyword>
<protein>
    <submittedName>
        <fullName evidence="4">Serine hydrolase</fullName>
    </submittedName>
</protein>
<dbReference type="Proteomes" id="UP000305778">
    <property type="component" value="Unassembled WGS sequence"/>
</dbReference>